<keyword evidence="4 5" id="KW-0720">Serine protease</keyword>
<keyword evidence="3 5" id="KW-0378">Hydrolase</keyword>
<organism evidence="9 10">
    <name type="scientific">Sporichthya brevicatena</name>
    <dbReference type="NCBI Taxonomy" id="171442"/>
    <lineage>
        <taxon>Bacteria</taxon>
        <taxon>Bacillati</taxon>
        <taxon>Actinomycetota</taxon>
        <taxon>Actinomycetes</taxon>
        <taxon>Sporichthyales</taxon>
        <taxon>Sporichthyaceae</taxon>
        <taxon>Sporichthya</taxon>
    </lineage>
</organism>
<dbReference type="Gene3D" id="2.60.120.260">
    <property type="entry name" value="Galactose-binding domain-like"/>
    <property type="match status" value="1"/>
</dbReference>
<feature type="chain" id="PRO_5047005038" description="Peptidase S8/S53 domain-containing protein" evidence="7">
    <location>
        <begin position="20"/>
        <end position="630"/>
    </location>
</feature>
<evidence type="ECO:0000256" key="4">
    <source>
        <dbReference type="ARBA" id="ARBA00022825"/>
    </source>
</evidence>
<evidence type="ECO:0000256" key="2">
    <source>
        <dbReference type="ARBA" id="ARBA00022670"/>
    </source>
</evidence>
<dbReference type="InterPro" id="IPR037045">
    <property type="entry name" value="S8pro/Inhibitor_I9_sf"/>
</dbReference>
<dbReference type="Proteomes" id="UP001500957">
    <property type="component" value="Unassembled WGS sequence"/>
</dbReference>
<dbReference type="PRINTS" id="PR00723">
    <property type="entry name" value="SUBTILISIN"/>
</dbReference>
<feature type="domain" description="Peptidase S8/S53" evidence="8">
    <location>
        <begin position="144"/>
        <end position="379"/>
    </location>
</feature>
<keyword evidence="7" id="KW-0732">Signal</keyword>
<reference evidence="9 10" key="1">
    <citation type="journal article" date="2019" name="Int. J. Syst. Evol. Microbiol.">
        <title>The Global Catalogue of Microorganisms (GCM) 10K type strain sequencing project: providing services to taxonomists for standard genome sequencing and annotation.</title>
        <authorList>
            <consortium name="The Broad Institute Genomics Platform"/>
            <consortium name="The Broad Institute Genome Sequencing Center for Infectious Disease"/>
            <person name="Wu L."/>
            <person name="Ma J."/>
        </authorList>
    </citation>
    <scope>NUCLEOTIDE SEQUENCE [LARGE SCALE GENOMIC DNA]</scope>
    <source>
        <strain evidence="9 10">JCM 10671</strain>
    </source>
</reference>
<evidence type="ECO:0000256" key="1">
    <source>
        <dbReference type="ARBA" id="ARBA00011073"/>
    </source>
</evidence>
<evidence type="ECO:0000313" key="9">
    <source>
        <dbReference type="EMBL" id="GAA0621315.1"/>
    </source>
</evidence>
<evidence type="ECO:0000256" key="6">
    <source>
        <dbReference type="RuleBase" id="RU003355"/>
    </source>
</evidence>
<dbReference type="Gene3D" id="3.40.50.200">
    <property type="entry name" value="Peptidase S8/S53 domain"/>
    <property type="match status" value="1"/>
</dbReference>
<dbReference type="SUPFAM" id="SSF52743">
    <property type="entry name" value="Subtilisin-like"/>
    <property type="match status" value="1"/>
</dbReference>
<dbReference type="InterPro" id="IPR050131">
    <property type="entry name" value="Peptidase_S8_subtilisin-like"/>
</dbReference>
<feature type="active site" description="Charge relay system" evidence="5">
    <location>
        <position position="186"/>
    </location>
</feature>
<proteinExistence type="inferred from homology"/>
<feature type="active site" description="Charge relay system" evidence="5">
    <location>
        <position position="153"/>
    </location>
</feature>
<dbReference type="InterPro" id="IPR034193">
    <property type="entry name" value="PCSK9_ProteinaseK-like"/>
</dbReference>
<comment type="similarity">
    <text evidence="1 5 6">Belongs to the peptidase S8 family.</text>
</comment>
<evidence type="ECO:0000256" key="7">
    <source>
        <dbReference type="SAM" id="SignalP"/>
    </source>
</evidence>
<dbReference type="EMBL" id="BAAAHE010000019">
    <property type="protein sequence ID" value="GAA0621315.1"/>
    <property type="molecule type" value="Genomic_DNA"/>
</dbReference>
<dbReference type="InterPro" id="IPR023828">
    <property type="entry name" value="Peptidase_S8_Ser-AS"/>
</dbReference>
<evidence type="ECO:0000259" key="8">
    <source>
        <dbReference type="Pfam" id="PF00082"/>
    </source>
</evidence>
<evidence type="ECO:0000313" key="10">
    <source>
        <dbReference type="Proteomes" id="UP001500957"/>
    </source>
</evidence>
<dbReference type="PROSITE" id="PS51892">
    <property type="entry name" value="SUBTILASE"/>
    <property type="match status" value="1"/>
</dbReference>
<dbReference type="PANTHER" id="PTHR43806">
    <property type="entry name" value="PEPTIDASE S8"/>
    <property type="match status" value="1"/>
</dbReference>
<feature type="active site" description="Charge relay system" evidence="5">
    <location>
        <position position="342"/>
    </location>
</feature>
<dbReference type="InterPro" id="IPR015500">
    <property type="entry name" value="Peptidase_S8_subtilisin-rel"/>
</dbReference>
<sequence length="630" mass="64322">MVALSTIVALGSSALPAVAADGPNPAAPEVAAGEGNGGERIPDRYLVVFKRGTDLDHIREVQRLAVAKGGRIHAEYTQALRGFGATLPKAALTAVKADAAIRFVEPDRTLEIASTQTPVPTWGLDRIDQRPRRLDNRYGYEATGTGVTVFVVDTGIRSTHREFGGRVGTGYSVISDGRGTEDCNGHGTHTAATVGGKTFGVAKNVTLVPVRVLGCSGGGSAINLVDGIDWVVAQVASLPRNAVINMSLGQDNGSAAIDAAVTAAVAAGIPVIAAAGNQGGDACKPSPARVSEVITVGATTADDQRASFSNGGSCVDVWAPGASIKSADNASDSATYTLSGTSMAAPHVAGAAALHLERFPDATPAQVRAAIVSTATSGALSKLGSGSPNKLLYAPALGGLANRGPTSRGPVPALTGGQVSTAGEVPVRVTAADVFDPEGDNLGGSQLQMSRDGGSTWTDVALPSSRATAATVRVPATKALRFRIRFTDVAGSLGDWVTGPTRSLAVRSQTSGAKFPKAGKWKTAKSSAALGGSVKQTSRKGATATFTFTGTSASWIATMARNRGKAAVYVDGKKIAVIDLYSKSSTSRRTAFYVHGLKAGKHTVKIVALGTKRKAAKGKRIDVDGWASIS</sequence>
<dbReference type="InterPro" id="IPR000209">
    <property type="entry name" value="Peptidase_S8/S53_dom"/>
</dbReference>
<accession>A0ABN1GW48</accession>
<gene>
    <name evidence="9" type="ORF">GCM10009547_25000</name>
</gene>
<evidence type="ECO:0000256" key="3">
    <source>
        <dbReference type="ARBA" id="ARBA00022801"/>
    </source>
</evidence>
<dbReference type="PANTHER" id="PTHR43806:SF11">
    <property type="entry name" value="CEREVISIN-RELATED"/>
    <property type="match status" value="1"/>
</dbReference>
<dbReference type="InterPro" id="IPR023827">
    <property type="entry name" value="Peptidase_S8_Asp-AS"/>
</dbReference>
<keyword evidence="2 5" id="KW-0645">Protease</keyword>
<keyword evidence="10" id="KW-1185">Reference proteome</keyword>
<comment type="caution">
    <text evidence="9">The sequence shown here is derived from an EMBL/GenBank/DDBJ whole genome shotgun (WGS) entry which is preliminary data.</text>
</comment>
<name>A0ABN1GW48_9ACTN</name>
<dbReference type="RefSeq" id="WP_344605158.1">
    <property type="nucleotide sequence ID" value="NZ_BAAAHE010000019.1"/>
</dbReference>
<dbReference type="PROSITE" id="PS00136">
    <property type="entry name" value="SUBTILASE_ASP"/>
    <property type="match status" value="1"/>
</dbReference>
<evidence type="ECO:0000256" key="5">
    <source>
        <dbReference type="PROSITE-ProRule" id="PRU01240"/>
    </source>
</evidence>
<dbReference type="Gene3D" id="3.30.70.80">
    <property type="entry name" value="Peptidase S8 propeptide/proteinase inhibitor I9"/>
    <property type="match status" value="1"/>
</dbReference>
<feature type="signal peptide" evidence="7">
    <location>
        <begin position="1"/>
        <end position="19"/>
    </location>
</feature>
<dbReference type="PROSITE" id="PS00138">
    <property type="entry name" value="SUBTILASE_SER"/>
    <property type="match status" value="1"/>
</dbReference>
<protein>
    <recommendedName>
        <fullName evidence="8">Peptidase S8/S53 domain-containing protein</fullName>
    </recommendedName>
</protein>
<dbReference type="CDD" id="cd04077">
    <property type="entry name" value="Peptidases_S8_PCSK9_ProteinaseK_like"/>
    <property type="match status" value="1"/>
</dbReference>
<dbReference type="Pfam" id="PF00082">
    <property type="entry name" value="Peptidase_S8"/>
    <property type="match status" value="1"/>
</dbReference>
<dbReference type="InterPro" id="IPR036852">
    <property type="entry name" value="Peptidase_S8/S53_dom_sf"/>
</dbReference>